<accession>G0P361</accession>
<dbReference type="AlphaFoldDB" id="G0P361"/>
<evidence type="ECO:0000313" key="2">
    <source>
        <dbReference type="EMBL" id="EGT43844.1"/>
    </source>
</evidence>
<keyword evidence="3" id="KW-1185">Reference proteome</keyword>
<gene>
    <name evidence="2" type="ORF">CAEBREN_14052</name>
</gene>
<reference evidence="3" key="1">
    <citation type="submission" date="2011-07" db="EMBL/GenBank/DDBJ databases">
        <authorList>
            <consortium name="Caenorhabditis brenneri Sequencing and Analysis Consortium"/>
            <person name="Wilson R.K."/>
        </authorList>
    </citation>
    <scope>NUCLEOTIDE SEQUENCE [LARGE SCALE GENOMIC DNA]</scope>
    <source>
        <strain evidence="3">PB2801</strain>
    </source>
</reference>
<proteinExistence type="predicted"/>
<keyword evidence="1" id="KW-0812">Transmembrane</keyword>
<keyword evidence="1" id="KW-1133">Transmembrane helix</keyword>
<feature type="transmembrane region" description="Helical" evidence="1">
    <location>
        <begin position="82"/>
        <end position="99"/>
    </location>
</feature>
<evidence type="ECO:0000256" key="1">
    <source>
        <dbReference type="SAM" id="Phobius"/>
    </source>
</evidence>
<name>G0P361_CAEBE</name>
<dbReference type="Proteomes" id="UP000008068">
    <property type="component" value="Unassembled WGS sequence"/>
</dbReference>
<protein>
    <submittedName>
        <fullName evidence="2">Uncharacterized protein</fullName>
    </submittedName>
</protein>
<dbReference type="InParanoid" id="G0P361"/>
<dbReference type="HOGENOM" id="CLU_2225526_0_0_1"/>
<sequence length="106" mass="11847">MRPTTRRQSSGVKLMAEPSTTDIIAHTAPGFGIKGVKEVSIVHQQALDLVVKDSETRFGSEEHLESRGANSPTVESHGVNDLYHSISFLLIFWLCFFGYHRVSFEI</sequence>
<evidence type="ECO:0000313" key="3">
    <source>
        <dbReference type="Proteomes" id="UP000008068"/>
    </source>
</evidence>
<dbReference type="EMBL" id="GL380037">
    <property type="protein sequence ID" value="EGT43844.1"/>
    <property type="molecule type" value="Genomic_DNA"/>
</dbReference>
<organism evidence="3">
    <name type="scientific">Caenorhabditis brenneri</name>
    <name type="common">Nematode worm</name>
    <dbReference type="NCBI Taxonomy" id="135651"/>
    <lineage>
        <taxon>Eukaryota</taxon>
        <taxon>Metazoa</taxon>
        <taxon>Ecdysozoa</taxon>
        <taxon>Nematoda</taxon>
        <taxon>Chromadorea</taxon>
        <taxon>Rhabditida</taxon>
        <taxon>Rhabditina</taxon>
        <taxon>Rhabditomorpha</taxon>
        <taxon>Rhabditoidea</taxon>
        <taxon>Rhabditidae</taxon>
        <taxon>Peloderinae</taxon>
        <taxon>Caenorhabditis</taxon>
    </lineage>
</organism>
<keyword evidence="1" id="KW-0472">Membrane</keyword>